<dbReference type="EMBL" id="BGPR01146345">
    <property type="protein sequence ID" value="GBN77369.1"/>
    <property type="molecule type" value="Genomic_DNA"/>
</dbReference>
<reference evidence="1 2" key="1">
    <citation type="journal article" date="2019" name="Sci. Rep.">
        <title>Orb-weaving spider Araneus ventricosus genome elucidates the spidroin gene catalogue.</title>
        <authorList>
            <person name="Kono N."/>
            <person name="Nakamura H."/>
            <person name="Ohtoshi R."/>
            <person name="Moran D.A.P."/>
            <person name="Shinohara A."/>
            <person name="Yoshida Y."/>
            <person name="Fujiwara M."/>
            <person name="Mori M."/>
            <person name="Tomita M."/>
            <person name="Arakawa K."/>
        </authorList>
    </citation>
    <scope>NUCLEOTIDE SEQUENCE [LARGE SCALE GENOMIC DNA]</scope>
</reference>
<evidence type="ECO:0000313" key="2">
    <source>
        <dbReference type="Proteomes" id="UP000499080"/>
    </source>
</evidence>
<keyword evidence="2" id="KW-1185">Reference proteome</keyword>
<proteinExistence type="predicted"/>
<sequence>GVLSRKFRALSSPRPPNQICASEGGTHFAELEKSGRLSRRIADELWALFGCLNG</sequence>
<gene>
    <name evidence="1" type="ORF">AVEN_88491_1</name>
</gene>
<evidence type="ECO:0000313" key="1">
    <source>
        <dbReference type="EMBL" id="GBN77369.1"/>
    </source>
</evidence>
<accession>A0A4Y2RQ39</accession>
<organism evidence="1 2">
    <name type="scientific">Araneus ventricosus</name>
    <name type="common">Orbweaver spider</name>
    <name type="synonym">Epeira ventricosa</name>
    <dbReference type="NCBI Taxonomy" id="182803"/>
    <lineage>
        <taxon>Eukaryota</taxon>
        <taxon>Metazoa</taxon>
        <taxon>Ecdysozoa</taxon>
        <taxon>Arthropoda</taxon>
        <taxon>Chelicerata</taxon>
        <taxon>Arachnida</taxon>
        <taxon>Araneae</taxon>
        <taxon>Araneomorphae</taxon>
        <taxon>Entelegynae</taxon>
        <taxon>Araneoidea</taxon>
        <taxon>Araneidae</taxon>
        <taxon>Araneus</taxon>
    </lineage>
</organism>
<name>A0A4Y2RQ39_ARAVE</name>
<dbReference type="AlphaFoldDB" id="A0A4Y2RQ39"/>
<protein>
    <submittedName>
        <fullName evidence="1">Uncharacterized protein</fullName>
    </submittedName>
</protein>
<dbReference type="Proteomes" id="UP000499080">
    <property type="component" value="Unassembled WGS sequence"/>
</dbReference>
<comment type="caution">
    <text evidence="1">The sequence shown here is derived from an EMBL/GenBank/DDBJ whole genome shotgun (WGS) entry which is preliminary data.</text>
</comment>
<feature type="non-terminal residue" evidence="1">
    <location>
        <position position="1"/>
    </location>
</feature>